<keyword evidence="1" id="KW-1133">Transmembrane helix</keyword>
<dbReference type="Proteomes" id="UP000696294">
    <property type="component" value="Unassembled WGS sequence"/>
</dbReference>
<protein>
    <submittedName>
        <fullName evidence="2">Uncharacterized protein</fullName>
    </submittedName>
</protein>
<feature type="transmembrane region" description="Helical" evidence="1">
    <location>
        <begin position="69"/>
        <end position="87"/>
    </location>
</feature>
<proteinExistence type="predicted"/>
<comment type="caution">
    <text evidence="2">The sequence shown here is derived from an EMBL/GenBank/DDBJ whole genome shotgun (WGS) entry which is preliminary data.</text>
</comment>
<feature type="transmembrane region" description="Helical" evidence="1">
    <location>
        <begin position="94"/>
        <end position="112"/>
    </location>
</feature>
<feature type="transmembrane region" description="Helical" evidence="1">
    <location>
        <begin position="16"/>
        <end position="37"/>
    </location>
</feature>
<gene>
    <name evidence="2" type="ORF">HCN51_45890</name>
</gene>
<evidence type="ECO:0000256" key="1">
    <source>
        <dbReference type="SAM" id="Phobius"/>
    </source>
</evidence>
<name>A0ABX1BJK0_9ACTN</name>
<keyword evidence="3" id="KW-1185">Reference proteome</keyword>
<evidence type="ECO:0000313" key="3">
    <source>
        <dbReference type="Proteomes" id="UP000696294"/>
    </source>
</evidence>
<keyword evidence="1" id="KW-0472">Membrane</keyword>
<dbReference type="EMBL" id="JAATEP010000053">
    <property type="protein sequence ID" value="NJP96682.1"/>
    <property type="molecule type" value="Genomic_DNA"/>
</dbReference>
<dbReference type="RefSeq" id="WP_168018218.1">
    <property type="nucleotide sequence ID" value="NZ_JAATEP010000053.1"/>
</dbReference>
<accession>A0ABX1BJK0</accession>
<keyword evidence="1" id="KW-0812">Transmembrane</keyword>
<evidence type="ECO:0000313" key="2">
    <source>
        <dbReference type="EMBL" id="NJP96682.1"/>
    </source>
</evidence>
<sequence>MAAASRELAPIWSPRLLRTTFACSFVFALTTLVYGWLATSPETTALALRLAGKSAAEAPAALPELLTNLRAVIAIGVLGNVLGMFALRGTTWSYWAALLVNLTQASALPGLVPGQVHQAALQRYGLPGLLPIVVTGGGAVLLTCALIAQLVSVRDVRAGA</sequence>
<feature type="transmembrane region" description="Helical" evidence="1">
    <location>
        <begin position="124"/>
        <end position="148"/>
    </location>
</feature>
<reference evidence="2 3" key="1">
    <citation type="submission" date="2020-03" db="EMBL/GenBank/DDBJ databases">
        <title>WGS of actinomycetes isolated from Thailand.</title>
        <authorList>
            <person name="Thawai C."/>
        </authorList>
    </citation>
    <scope>NUCLEOTIDE SEQUENCE [LARGE SCALE GENOMIC DNA]</scope>
    <source>
        <strain evidence="2 3">FMUSA5-5</strain>
    </source>
</reference>
<organism evidence="2 3">
    <name type="scientific">Nonomuraea composti</name>
    <dbReference type="NCBI Taxonomy" id="2720023"/>
    <lineage>
        <taxon>Bacteria</taxon>
        <taxon>Bacillati</taxon>
        <taxon>Actinomycetota</taxon>
        <taxon>Actinomycetes</taxon>
        <taxon>Streptosporangiales</taxon>
        <taxon>Streptosporangiaceae</taxon>
        <taxon>Nonomuraea</taxon>
    </lineage>
</organism>